<proteinExistence type="predicted"/>
<sequence length="155" mass="18123">MLYLHFVALIPFYDERGQNSTCVLFKDGSKEYFSCSIKAYITKLLYQLHLDPRAIRFWTSQVLGAKLNTPLIIDETHILLPVKFRKPVTKQDGCFGYVNNVFIQTLEDYCLTLSTGQTLAHLSTKSYLLKKQKDAAFLSYAYTDYKKQYEFMWKD</sequence>
<keyword evidence="2" id="KW-1185">Reference proteome</keyword>
<accession>A0AC61DA89</accession>
<evidence type="ECO:0000313" key="1">
    <source>
        <dbReference type="EMBL" id="PHV70186.1"/>
    </source>
</evidence>
<protein>
    <submittedName>
        <fullName evidence="1">Uncharacterized protein</fullName>
    </submittedName>
</protein>
<comment type="caution">
    <text evidence="1">The sequence shown here is derived from an EMBL/GenBank/DDBJ whole genome shotgun (WGS) entry which is preliminary data.</text>
</comment>
<gene>
    <name evidence="1" type="ORF">CS063_11960</name>
</gene>
<dbReference type="EMBL" id="PEDL01000013">
    <property type="protein sequence ID" value="PHV70186.1"/>
    <property type="molecule type" value="Genomic_DNA"/>
</dbReference>
<organism evidence="1 2">
    <name type="scientific">Sporanaerobium hydrogeniformans</name>
    <dbReference type="NCBI Taxonomy" id="3072179"/>
    <lineage>
        <taxon>Bacteria</taxon>
        <taxon>Bacillati</taxon>
        <taxon>Bacillota</taxon>
        <taxon>Clostridia</taxon>
        <taxon>Lachnospirales</taxon>
        <taxon>Lachnospiraceae</taxon>
        <taxon>Sporanaerobium</taxon>
    </lineage>
</organism>
<dbReference type="Proteomes" id="UP000224460">
    <property type="component" value="Unassembled WGS sequence"/>
</dbReference>
<name>A0AC61DA89_9FIRM</name>
<reference evidence="1" key="1">
    <citation type="submission" date="2017-10" db="EMBL/GenBank/DDBJ databases">
        <title>Genome sequence of cellulolytic Lachnospiraceae bacterium XHS1971 isolated from hotspring sediment.</title>
        <authorList>
            <person name="Vasudevan G."/>
            <person name="Joshi A.J."/>
            <person name="Hivarkar S."/>
            <person name="Lanjekar V.B."/>
            <person name="Dhakephalkar P.K."/>
            <person name="Dagar S."/>
        </authorList>
    </citation>
    <scope>NUCLEOTIDE SEQUENCE</scope>
    <source>
        <strain evidence="1">XHS1971</strain>
    </source>
</reference>
<evidence type="ECO:0000313" key="2">
    <source>
        <dbReference type="Proteomes" id="UP000224460"/>
    </source>
</evidence>